<proteinExistence type="predicted"/>
<dbReference type="AlphaFoldDB" id="A0A9N8W5C7"/>
<evidence type="ECO:0000313" key="2">
    <source>
        <dbReference type="Proteomes" id="UP000789508"/>
    </source>
</evidence>
<evidence type="ECO:0000313" key="1">
    <source>
        <dbReference type="EMBL" id="CAG8474768.1"/>
    </source>
</evidence>
<keyword evidence="2" id="KW-1185">Reference proteome</keyword>
<name>A0A9N8W5C7_9GLOM</name>
<dbReference type="EMBL" id="CAJVPS010000300">
    <property type="protein sequence ID" value="CAG8474768.1"/>
    <property type="molecule type" value="Genomic_DNA"/>
</dbReference>
<accession>A0A9N8W5C7</accession>
<gene>
    <name evidence="1" type="ORF">ALEPTO_LOCUS2185</name>
</gene>
<dbReference type="OrthoDB" id="2359100at2759"/>
<feature type="non-terminal residue" evidence="1">
    <location>
        <position position="1"/>
    </location>
</feature>
<protein>
    <submittedName>
        <fullName evidence="1">12990_t:CDS:1</fullName>
    </submittedName>
</protein>
<sequence length="110" mass="12560">IKQEGRQAEKAAKRTLVSLWGRLFSDERRPGPHRRMAPFISARGHKTISEKIIPLEDRVKQIHTDGFIISSKNTEQLIVKYESAVVSDLKIIKSGIVSIKNVDEFKMGRF</sequence>
<comment type="caution">
    <text evidence="1">The sequence shown here is derived from an EMBL/GenBank/DDBJ whole genome shotgun (WGS) entry which is preliminary data.</text>
</comment>
<dbReference type="Proteomes" id="UP000789508">
    <property type="component" value="Unassembled WGS sequence"/>
</dbReference>
<reference evidence="1" key="1">
    <citation type="submission" date="2021-06" db="EMBL/GenBank/DDBJ databases">
        <authorList>
            <person name="Kallberg Y."/>
            <person name="Tangrot J."/>
            <person name="Rosling A."/>
        </authorList>
    </citation>
    <scope>NUCLEOTIDE SEQUENCE</scope>
    <source>
        <strain evidence="1">FL130A</strain>
    </source>
</reference>
<organism evidence="1 2">
    <name type="scientific">Ambispora leptoticha</name>
    <dbReference type="NCBI Taxonomy" id="144679"/>
    <lineage>
        <taxon>Eukaryota</taxon>
        <taxon>Fungi</taxon>
        <taxon>Fungi incertae sedis</taxon>
        <taxon>Mucoromycota</taxon>
        <taxon>Glomeromycotina</taxon>
        <taxon>Glomeromycetes</taxon>
        <taxon>Archaeosporales</taxon>
        <taxon>Ambisporaceae</taxon>
        <taxon>Ambispora</taxon>
    </lineage>
</organism>